<organism evidence="3 4">
    <name type="scientific">Nocardioides panacis</name>
    <dbReference type="NCBI Taxonomy" id="2849501"/>
    <lineage>
        <taxon>Bacteria</taxon>
        <taxon>Bacillati</taxon>
        <taxon>Actinomycetota</taxon>
        <taxon>Actinomycetes</taxon>
        <taxon>Propionibacteriales</taxon>
        <taxon>Nocardioidaceae</taxon>
        <taxon>Nocardioides</taxon>
    </lineage>
</organism>
<name>A0A975XYH7_9ACTN</name>
<protein>
    <submittedName>
        <fullName evidence="3">DUF3043 domain-containing protein</fullName>
    </submittedName>
</protein>
<keyword evidence="2" id="KW-0812">Transmembrane</keyword>
<proteinExistence type="predicted"/>
<feature type="transmembrane region" description="Helical" evidence="2">
    <location>
        <begin position="96"/>
        <end position="116"/>
    </location>
</feature>
<evidence type="ECO:0000313" key="4">
    <source>
        <dbReference type="Proteomes" id="UP000683575"/>
    </source>
</evidence>
<evidence type="ECO:0000256" key="1">
    <source>
        <dbReference type="SAM" id="MobiDB-lite"/>
    </source>
</evidence>
<gene>
    <name evidence="3" type="ORF">KRR39_12350</name>
</gene>
<dbReference type="KEGG" id="nps:KRR39_12350"/>
<feature type="transmembrane region" description="Helical" evidence="2">
    <location>
        <begin position="122"/>
        <end position="140"/>
    </location>
</feature>
<dbReference type="RefSeq" id="WP_216937295.1">
    <property type="nucleotide sequence ID" value="NZ_CP077062.1"/>
</dbReference>
<evidence type="ECO:0000313" key="3">
    <source>
        <dbReference type="EMBL" id="QWZ06397.1"/>
    </source>
</evidence>
<dbReference type="Proteomes" id="UP000683575">
    <property type="component" value="Chromosome"/>
</dbReference>
<reference evidence="3" key="1">
    <citation type="submission" date="2021-06" db="EMBL/GenBank/DDBJ databases">
        <title>Complete genome sequence of Nocardioides sp. G188.</title>
        <authorList>
            <person name="Im W.-T."/>
        </authorList>
    </citation>
    <scope>NUCLEOTIDE SEQUENCE</scope>
    <source>
        <strain evidence="3">G188</strain>
    </source>
</reference>
<feature type="compositionally biased region" description="Basic and acidic residues" evidence="1">
    <location>
        <begin position="42"/>
        <end position="59"/>
    </location>
</feature>
<accession>A0A975XYH7</accession>
<feature type="region of interest" description="Disordered" evidence="1">
    <location>
        <begin position="1"/>
        <end position="65"/>
    </location>
</feature>
<evidence type="ECO:0000256" key="2">
    <source>
        <dbReference type="SAM" id="Phobius"/>
    </source>
</evidence>
<dbReference type="EMBL" id="CP077062">
    <property type="protein sequence ID" value="QWZ06397.1"/>
    <property type="molecule type" value="Genomic_DNA"/>
</dbReference>
<keyword evidence="2" id="KW-1133">Transmembrane helix</keyword>
<dbReference type="Pfam" id="PF11241">
    <property type="entry name" value="DUF3043"/>
    <property type="match status" value="1"/>
</dbReference>
<dbReference type="InterPro" id="IPR021403">
    <property type="entry name" value="DUF3043"/>
</dbReference>
<keyword evidence="4" id="KW-1185">Reference proteome</keyword>
<sequence length="189" mass="21266">MFRRSKTAEAPAATETVKVAGKGRPTPSRKDAQAAARARAKGPQDKKAAARAQRERRTESSATIREGMKRGEERYLPARDKGPVRRFVRDWIDSRLCMAEMLLPLLILIMVGQAFSQSLANGLWSATILLVALDTSLVVFRLRRELRRRFPDVSTKGAVGYGVLRSIQLRWIRLPKPQVKLGAKLPDRY</sequence>
<keyword evidence="2" id="KW-0472">Membrane</keyword>
<dbReference type="AlphaFoldDB" id="A0A975XYH7"/>